<evidence type="ECO:0000256" key="1">
    <source>
        <dbReference type="ARBA" id="ARBA00004496"/>
    </source>
</evidence>
<feature type="binding site" evidence="14">
    <location>
        <position position="173"/>
    </location>
    <ligand>
        <name>L-threonine</name>
        <dbReference type="ChEBI" id="CHEBI:57926"/>
    </ligand>
</feature>
<dbReference type="InterPro" id="IPR017945">
    <property type="entry name" value="DHBP_synth_RibB-like_a/b_dom"/>
</dbReference>
<dbReference type="GO" id="GO:0008033">
    <property type="term" value="P:tRNA processing"/>
    <property type="evidence" value="ECO:0007669"/>
    <property type="project" value="UniProtKB-KW"/>
</dbReference>
<feature type="binding site" evidence="14">
    <location>
        <position position="143"/>
    </location>
    <ligand>
        <name>ATP</name>
        <dbReference type="ChEBI" id="CHEBI:30616"/>
    </ligand>
</feature>
<feature type="binding site" evidence="14">
    <location>
        <position position="50"/>
    </location>
    <ligand>
        <name>ATP</name>
        <dbReference type="ChEBI" id="CHEBI:30616"/>
    </ligand>
</feature>
<dbReference type="AlphaFoldDB" id="A0A5C5X7Z5"/>
<evidence type="ECO:0000256" key="5">
    <source>
        <dbReference type="ARBA" id="ARBA00022490"/>
    </source>
</evidence>
<evidence type="ECO:0000256" key="7">
    <source>
        <dbReference type="ARBA" id="ARBA00022694"/>
    </source>
</evidence>
<evidence type="ECO:0000313" key="16">
    <source>
        <dbReference type="EMBL" id="TWT58451.1"/>
    </source>
</evidence>
<feature type="binding site" evidence="14">
    <location>
        <position position="188"/>
    </location>
    <ligand>
        <name>ATP</name>
        <dbReference type="ChEBI" id="CHEBI:30616"/>
    </ligand>
</feature>
<gene>
    <name evidence="16" type="primary">ywlC</name>
    <name evidence="16" type="ORF">KOR42_18260</name>
</gene>
<keyword evidence="10 13" id="KW-0067">ATP-binding</keyword>
<keyword evidence="7 13" id="KW-0819">tRNA processing</keyword>
<proteinExistence type="inferred from homology"/>
<dbReference type="PANTHER" id="PTHR17490:SF16">
    <property type="entry name" value="THREONYLCARBAMOYL-AMP SYNTHASE"/>
    <property type="match status" value="1"/>
</dbReference>
<dbReference type="Pfam" id="PF01300">
    <property type="entry name" value="Sua5_yciO_yrdC"/>
    <property type="match status" value="1"/>
</dbReference>
<feature type="binding site" evidence="14">
    <location>
        <position position="133"/>
    </location>
    <ligand>
        <name>L-threonine</name>
        <dbReference type="ChEBI" id="CHEBI:57926"/>
    </ligand>
</feature>
<dbReference type="GO" id="GO:0000049">
    <property type="term" value="F:tRNA binding"/>
    <property type="evidence" value="ECO:0007669"/>
    <property type="project" value="TreeGrafter"/>
</dbReference>
<dbReference type="InterPro" id="IPR038385">
    <property type="entry name" value="Sua5/YwlC_C"/>
</dbReference>
<keyword evidence="9 13" id="KW-0547">Nucleotide-binding</keyword>
<dbReference type="NCBIfam" id="TIGR00057">
    <property type="entry name" value="L-threonylcarbamoyladenylate synthase"/>
    <property type="match status" value="1"/>
</dbReference>
<comment type="subcellular location">
    <subcellularLocation>
        <location evidence="1 13">Cytoplasm</location>
    </subcellularLocation>
</comment>
<dbReference type="SUPFAM" id="SSF55821">
    <property type="entry name" value="YrdC/RibB"/>
    <property type="match status" value="1"/>
</dbReference>
<feature type="binding site" evidence="14">
    <location>
        <position position="228"/>
    </location>
    <ligand>
        <name>ATP</name>
        <dbReference type="ChEBI" id="CHEBI:30616"/>
    </ligand>
</feature>
<comment type="function">
    <text evidence="13">Required for the formation of a threonylcarbamoyl group on adenosine at position 37 (t(6)A37) in tRNAs that read codons beginning with adenine.</text>
</comment>
<sequence>METQRLTLEMAATFLREGQLVSFGTETVYGLGANALDPVAVAKIFDAKQRPTFDPLIVHLADAADADQYAVEIPSNAQELMEAFWPGPLTLVVPKKSVIPDLVTSGLPRVALRVPNHSQARELIRRAGVPLAAPSANPFGGISPTTAQHVLDGLGGVIDGVVDFGPCRVGVESTVVGFDDSGVPIVLRPGGVAVEDLESVVGTVRTMQSMPHDDNLPQLAPGMLSRHYAPNKPLTIVEDVSEFREEARIGAISLSPLPDAEGFAVVEVLSDSGDLVEAAASFFSALRRLEASKLCDRIICAAFPDHGLGKALNDRLRRAATPLVDS</sequence>
<dbReference type="GO" id="GO:0005524">
    <property type="term" value="F:ATP binding"/>
    <property type="evidence" value="ECO:0007669"/>
    <property type="project" value="UniProtKB-UniRule"/>
</dbReference>
<dbReference type="PIRSF" id="PIRSF004930">
    <property type="entry name" value="Tln_factor_SUA5"/>
    <property type="match status" value="1"/>
</dbReference>
<dbReference type="Gene3D" id="3.90.870.10">
    <property type="entry name" value="DHBP synthase"/>
    <property type="match status" value="1"/>
</dbReference>
<dbReference type="InterPro" id="IPR050156">
    <property type="entry name" value="TC-AMP_synthase_SUA5"/>
</dbReference>
<dbReference type="Proteomes" id="UP000317243">
    <property type="component" value="Unassembled WGS sequence"/>
</dbReference>
<evidence type="ECO:0000256" key="10">
    <source>
        <dbReference type="ARBA" id="ARBA00022840"/>
    </source>
</evidence>
<dbReference type="GO" id="GO:0061710">
    <property type="term" value="F:L-threonylcarbamoyladenylate synthase"/>
    <property type="evidence" value="ECO:0007669"/>
    <property type="project" value="UniProtKB-EC"/>
</dbReference>
<dbReference type="PANTHER" id="PTHR17490">
    <property type="entry name" value="SUA5"/>
    <property type="match status" value="1"/>
</dbReference>
<reference evidence="16 17" key="1">
    <citation type="submission" date="2019-02" db="EMBL/GenBank/DDBJ databases">
        <title>Deep-cultivation of Planctomycetes and their phenomic and genomic characterization uncovers novel biology.</title>
        <authorList>
            <person name="Wiegand S."/>
            <person name="Jogler M."/>
            <person name="Boedeker C."/>
            <person name="Pinto D."/>
            <person name="Vollmers J."/>
            <person name="Rivas-Marin E."/>
            <person name="Kohn T."/>
            <person name="Peeters S.H."/>
            <person name="Heuer A."/>
            <person name="Rast P."/>
            <person name="Oberbeckmann S."/>
            <person name="Bunk B."/>
            <person name="Jeske O."/>
            <person name="Meyerdierks A."/>
            <person name="Storesund J.E."/>
            <person name="Kallscheuer N."/>
            <person name="Luecker S."/>
            <person name="Lage O.M."/>
            <person name="Pohl T."/>
            <person name="Merkel B.J."/>
            <person name="Hornburger P."/>
            <person name="Mueller R.-W."/>
            <person name="Bruemmer F."/>
            <person name="Labrenz M."/>
            <person name="Spormann A.M."/>
            <person name="Op Den Camp H."/>
            <person name="Overmann J."/>
            <person name="Amann R."/>
            <person name="Jetten M.S.M."/>
            <person name="Mascher T."/>
            <person name="Medema M.H."/>
            <person name="Devos D.P."/>
            <person name="Kaster A.-K."/>
            <person name="Ovreas L."/>
            <person name="Rohde M."/>
            <person name="Galperin M.Y."/>
            <person name="Jogler C."/>
        </authorList>
    </citation>
    <scope>NUCLEOTIDE SEQUENCE [LARGE SCALE GENOMIC DNA]</scope>
    <source>
        <strain evidence="16 17">KOR42</strain>
    </source>
</reference>
<feature type="binding site" evidence="14">
    <location>
        <position position="27"/>
    </location>
    <ligand>
        <name>L-threonine</name>
        <dbReference type="ChEBI" id="CHEBI:57926"/>
    </ligand>
</feature>
<dbReference type="GO" id="GO:0003725">
    <property type="term" value="F:double-stranded RNA binding"/>
    <property type="evidence" value="ECO:0007669"/>
    <property type="project" value="UniProtKB-UniRule"/>
</dbReference>
<keyword evidence="8 13" id="KW-0548">Nucleotidyltransferase</keyword>
<feature type="binding site" evidence="14">
    <location>
        <position position="59"/>
    </location>
    <ligand>
        <name>ATP</name>
        <dbReference type="ChEBI" id="CHEBI:30616"/>
    </ligand>
</feature>
<dbReference type="EC" id="2.7.7.87" evidence="3 13"/>
<keyword evidence="6 13" id="KW-0808">Transferase</keyword>
<dbReference type="InterPro" id="IPR005145">
    <property type="entry name" value="Sua5_C"/>
</dbReference>
<organism evidence="16 17">
    <name type="scientific">Thalassoglobus neptunius</name>
    <dbReference type="NCBI Taxonomy" id="1938619"/>
    <lineage>
        <taxon>Bacteria</taxon>
        <taxon>Pseudomonadati</taxon>
        <taxon>Planctomycetota</taxon>
        <taxon>Planctomycetia</taxon>
        <taxon>Planctomycetales</taxon>
        <taxon>Planctomycetaceae</taxon>
        <taxon>Thalassoglobus</taxon>
    </lineage>
</organism>
<accession>A0A5C5X7Z5</accession>
<dbReference type="RefSeq" id="WP_146508854.1">
    <property type="nucleotide sequence ID" value="NZ_SIHI01000001.1"/>
</dbReference>
<dbReference type="GO" id="GO:0006450">
    <property type="term" value="P:regulation of translational fidelity"/>
    <property type="evidence" value="ECO:0007669"/>
    <property type="project" value="TreeGrafter"/>
</dbReference>
<keyword evidence="5 13" id="KW-0963">Cytoplasm</keyword>
<feature type="binding site" evidence="14">
    <location>
        <position position="135"/>
    </location>
    <ligand>
        <name>ATP</name>
        <dbReference type="ChEBI" id="CHEBI:30616"/>
    </ligand>
</feature>
<feature type="domain" description="YrdC-like" evidence="15">
    <location>
        <begin position="5"/>
        <end position="192"/>
    </location>
</feature>
<evidence type="ECO:0000256" key="14">
    <source>
        <dbReference type="PIRSR" id="PIRSR004930-1"/>
    </source>
</evidence>
<dbReference type="InterPro" id="IPR006070">
    <property type="entry name" value="Sua5-like_dom"/>
</dbReference>
<comment type="catalytic activity">
    <reaction evidence="12 13">
        <text>L-threonine + hydrogencarbonate + ATP = L-threonylcarbamoyladenylate + diphosphate + H2O</text>
        <dbReference type="Rhea" id="RHEA:36407"/>
        <dbReference type="ChEBI" id="CHEBI:15377"/>
        <dbReference type="ChEBI" id="CHEBI:17544"/>
        <dbReference type="ChEBI" id="CHEBI:30616"/>
        <dbReference type="ChEBI" id="CHEBI:33019"/>
        <dbReference type="ChEBI" id="CHEBI:57926"/>
        <dbReference type="ChEBI" id="CHEBI:73682"/>
        <dbReference type="EC" id="2.7.7.87"/>
    </reaction>
</comment>
<evidence type="ECO:0000256" key="9">
    <source>
        <dbReference type="ARBA" id="ARBA00022741"/>
    </source>
</evidence>
<dbReference type="EMBL" id="SIHI01000001">
    <property type="protein sequence ID" value="TWT58451.1"/>
    <property type="molecule type" value="Genomic_DNA"/>
</dbReference>
<evidence type="ECO:0000256" key="12">
    <source>
        <dbReference type="ARBA" id="ARBA00048366"/>
    </source>
</evidence>
<comment type="similarity">
    <text evidence="2 13">Belongs to the SUA5 family.</text>
</comment>
<name>A0A5C5X7Z5_9PLAN</name>
<evidence type="ECO:0000256" key="8">
    <source>
        <dbReference type="ARBA" id="ARBA00022695"/>
    </source>
</evidence>
<protein>
    <recommendedName>
        <fullName evidence="4 13">Threonylcarbamoyl-AMP synthase</fullName>
        <shortName evidence="13">TC-AMP synthase</shortName>
        <ecNumber evidence="3 13">2.7.7.87</ecNumber>
    </recommendedName>
    <alternativeName>
        <fullName evidence="11 13">L-threonylcarbamoyladenylate synthase</fullName>
    </alternativeName>
</protein>
<dbReference type="PROSITE" id="PS51163">
    <property type="entry name" value="YRDC"/>
    <property type="match status" value="1"/>
</dbReference>
<evidence type="ECO:0000256" key="6">
    <source>
        <dbReference type="ARBA" id="ARBA00022679"/>
    </source>
</evidence>
<dbReference type="FunFam" id="3.90.870.10:FF:000009">
    <property type="entry name" value="Threonylcarbamoyl-AMP synthase, putative"/>
    <property type="match status" value="1"/>
</dbReference>
<evidence type="ECO:0000256" key="4">
    <source>
        <dbReference type="ARBA" id="ARBA00015492"/>
    </source>
</evidence>
<evidence type="ECO:0000256" key="11">
    <source>
        <dbReference type="ARBA" id="ARBA00029774"/>
    </source>
</evidence>
<evidence type="ECO:0000256" key="3">
    <source>
        <dbReference type="ARBA" id="ARBA00012584"/>
    </source>
</evidence>
<evidence type="ECO:0000256" key="2">
    <source>
        <dbReference type="ARBA" id="ARBA00007663"/>
    </source>
</evidence>
<evidence type="ECO:0000256" key="13">
    <source>
        <dbReference type="PIRNR" id="PIRNR004930"/>
    </source>
</evidence>
<dbReference type="InterPro" id="IPR010923">
    <property type="entry name" value="T(6)A37_SUA5"/>
</dbReference>
<comment type="caution">
    <text evidence="16">The sequence shown here is derived from an EMBL/GenBank/DDBJ whole genome shotgun (WGS) entry which is preliminary data.</text>
</comment>
<dbReference type="Pfam" id="PF03481">
    <property type="entry name" value="Sua5_C"/>
    <property type="match status" value="1"/>
</dbReference>
<keyword evidence="17" id="KW-1185">Reference proteome</keyword>
<dbReference type="OrthoDB" id="9814580at2"/>
<evidence type="ECO:0000313" key="17">
    <source>
        <dbReference type="Proteomes" id="UP000317243"/>
    </source>
</evidence>
<dbReference type="Gene3D" id="3.40.50.11030">
    <property type="entry name" value="Threonylcarbamoyl-AMP synthase, C-terminal domain"/>
    <property type="match status" value="1"/>
</dbReference>
<feature type="binding site" evidence="14">
    <location>
        <position position="113"/>
    </location>
    <ligand>
        <name>L-threonine</name>
        <dbReference type="ChEBI" id="CHEBI:57926"/>
    </ligand>
</feature>
<dbReference type="GO" id="GO:0005737">
    <property type="term" value="C:cytoplasm"/>
    <property type="evidence" value="ECO:0007669"/>
    <property type="project" value="UniProtKB-SubCell"/>
</dbReference>
<evidence type="ECO:0000259" key="15">
    <source>
        <dbReference type="PROSITE" id="PS51163"/>
    </source>
</evidence>